<dbReference type="SUPFAM" id="SSF47384">
    <property type="entry name" value="Homodimeric domain of signal transducing histidine kinase"/>
    <property type="match status" value="1"/>
</dbReference>
<keyword evidence="9 12" id="KW-1133">Transmembrane helix</keyword>
<dbReference type="GO" id="GO:0005886">
    <property type="term" value="C:plasma membrane"/>
    <property type="evidence" value="ECO:0007669"/>
    <property type="project" value="UniProtKB-SubCell"/>
</dbReference>
<dbReference type="SMART" id="SM00387">
    <property type="entry name" value="HATPase_c"/>
    <property type="match status" value="1"/>
</dbReference>
<dbReference type="Gene3D" id="6.10.340.10">
    <property type="match status" value="1"/>
</dbReference>
<comment type="catalytic activity">
    <reaction evidence="1">
        <text>ATP + protein L-histidine = ADP + protein N-phospho-L-histidine.</text>
        <dbReference type="EC" id="2.7.13.3"/>
    </reaction>
</comment>
<dbReference type="CDD" id="cd06225">
    <property type="entry name" value="HAMP"/>
    <property type="match status" value="1"/>
</dbReference>
<organism evidence="15 16">
    <name type="scientific">Gordonia effusa NBRC 100432</name>
    <dbReference type="NCBI Taxonomy" id="1077974"/>
    <lineage>
        <taxon>Bacteria</taxon>
        <taxon>Bacillati</taxon>
        <taxon>Actinomycetota</taxon>
        <taxon>Actinomycetes</taxon>
        <taxon>Mycobacteriales</taxon>
        <taxon>Gordoniaceae</taxon>
        <taxon>Gordonia</taxon>
    </lineage>
</organism>
<evidence type="ECO:0000256" key="8">
    <source>
        <dbReference type="ARBA" id="ARBA00022777"/>
    </source>
</evidence>
<sequence length="486" mass="51641">MTSWNSRVPLRVSLVALTMFMLLLGLAVSGLAVTKSMHEDLIRRTDDGLNSAVATWARPKGPPPIHVPIPLGPRRPPSQYYVQTTGSDGIRTSTNDISDAPDLTDLDDYNVGPVTVGSADGNGPQWRVIKVSNGNGSSIVATPLTDVQATLSRLMWLQLGVGALVVVIIGLLSYLMVRGSLAPLRRVEETAHAIAGGNLNMRVPTASPNTEVGSLATSLNTMLGQIQHAFATTAASERAARRSEEKMRQFVADASHELRTPLTSIKGFAELHSKGLAPDPADAMRRIDAEANRMNLLVSDLLMLARLDQERPIEQQPVDLLMIGSDVVHSARVASPERDISFDAKGVSVPPIVVGDSARLVQVLSNLLRNAIVHTPEDATIQLAISTDSASALVEVIDTGDGLTADEQAQVFDRFYRGDSSRHRTQASGGSGLGLSIVAALIDAHGGTVGVDSTPGAGARFWVRLPLDAPSGIDDDEFDDDDGLAE</sequence>
<evidence type="ECO:0000313" key="16">
    <source>
        <dbReference type="Proteomes" id="UP000035034"/>
    </source>
</evidence>
<dbReference type="PRINTS" id="PR00344">
    <property type="entry name" value="BCTRLSENSOR"/>
</dbReference>
<comment type="cofactor">
    <cofactor evidence="2">
        <name>a divalent metal cation</name>
        <dbReference type="ChEBI" id="CHEBI:60240"/>
    </cofactor>
</comment>
<evidence type="ECO:0000256" key="6">
    <source>
        <dbReference type="ARBA" id="ARBA00022679"/>
    </source>
</evidence>
<dbReference type="PROSITE" id="PS50109">
    <property type="entry name" value="HIS_KIN"/>
    <property type="match status" value="1"/>
</dbReference>
<dbReference type="EMBL" id="BAEH01000063">
    <property type="protein sequence ID" value="GAB18732.1"/>
    <property type="molecule type" value="Genomic_DNA"/>
</dbReference>
<dbReference type="SUPFAM" id="SSF55874">
    <property type="entry name" value="ATPase domain of HSP90 chaperone/DNA topoisomerase II/histidine kinase"/>
    <property type="match status" value="1"/>
</dbReference>
<evidence type="ECO:0000256" key="11">
    <source>
        <dbReference type="ARBA" id="ARBA00023136"/>
    </source>
</evidence>
<proteinExistence type="predicted"/>
<feature type="domain" description="HAMP" evidence="14">
    <location>
        <begin position="178"/>
        <end position="231"/>
    </location>
</feature>
<comment type="caution">
    <text evidence="15">The sequence shown here is derived from an EMBL/GenBank/DDBJ whole genome shotgun (WGS) entry which is preliminary data.</text>
</comment>
<dbReference type="PANTHER" id="PTHR45436">
    <property type="entry name" value="SENSOR HISTIDINE KINASE YKOH"/>
    <property type="match status" value="1"/>
</dbReference>
<dbReference type="RefSeq" id="WP_007318068.1">
    <property type="nucleotide sequence ID" value="NZ_BAEH01000063.1"/>
</dbReference>
<dbReference type="SUPFAM" id="SSF158472">
    <property type="entry name" value="HAMP domain-like"/>
    <property type="match status" value="1"/>
</dbReference>
<keyword evidence="10" id="KW-0902">Two-component regulatory system</keyword>
<keyword evidence="6" id="KW-0808">Transferase</keyword>
<dbReference type="SMART" id="SM00304">
    <property type="entry name" value="HAMP"/>
    <property type="match status" value="1"/>
</dbReference>
<reference evidence="15 16" key="1">
    <citation type="submission" date="2011-12" db="EMBL/GenBank/DDBJ databases">
        <title>Whole genome shotgun sequence of Gordonia effusa NBRC 100432.</title>
        <authorList>
            <person name="Yoshida I."/>
            <person name="Takarada H."/>
            <person name="Hosoyama A."/>
            <person name="Tsuchikane K."/>
            <person name="Katsumata H."/>
            <person name="Yamazaki S."/>
            <person name="Fujita N."/>
        </authorList>
    </citation>
    <scope>NUCLEOTIDE SEQUENCE [LARGE SCALE GENOMIC DNA]</scope>
    <source>
        <strain evidence="15 16">NBRC 100432</strain>
    </source>
</reference>
<keyword evidence="5" id="KW-0597">Phosphoprotein</keyword>
<dbReference type="Pfam" id="PF00672">
    <property type="entry name" value="HAMP"/>
    <property type="match status" value="1"/>
</dbReference>
<dbReference type="eggNOG" id="COG2205">
    <property type="taxonomic scope" value="Bacteria"/>
</dbReference>
<evidence type="ECO:0000256" key="12">
    <source>
        <dbReference type="SAM" id="Phobius"/>
    </source>
</evidence>
<dbReference type="PROSITE" id="PS50885">
    <property type="entry name" value="HAMP"/>
    <property type="match status" value="1"/>
</dbReference>
<keyword evidence="16" id="KW-1185">Reference proteome</keyword>
<dbReference type="AlphaFoldDB" id="H0R0Y1"/>
<evidence type="ECO:0000256" key="3">
    <source>
        <dbReference type="ARBA" id="ARBA00004236"/>
    </source>
</evidence>
<dbReference type="Proteomes" id="UP000035034">
    <property type="component" value="Unassembled WGS sequence"/>
</dbReference>
<evidence type="ECO:0000256" key="4">
    <source>
        <dbReference type="ARBA" id="ARBA00012438"/>
    </source>
</evidence>
<protein>
    <recommendedName>
        <fullName evidence="4">histidine kinase</fullName>
        <ecNumber evidence="4">2.7.13.3</ecNumber>
    </recommendedName>
</protein>
<evidence type="ECO:0000313" key="15">
    <source>
        <dbReference type="EMBL" id="GAB18732.1"/>
    </source>
</evidence>
<dbReference type="STRING" id="1077974.GOEFS_063_00060"/>
<dbReference type="PANTHER" id="PTHR45436:SF5">
    <property type="entry name" value="SENSOR HISTIDINE KINASE TRCS"/>
    <property type="match status" value="1"/>
</dbReference>
<dbReference type="CDD" id="cd00075">
    <property type="entry name" value="HATPase"/>
    <property type="match status" value="1"/>
</dbReference>
<dbReference type="GO" id="GO:0000155">
    <property type="term" value="F:phosphorelay sensor kinase activity"/>
    <property type="evidence" value="ECO:0007669"/>
    <property type="project" value="InterPro"/>
</dbReference>
<keyword evidence="11 12" id="KW-0472">Membrane</keyword>
<dbReference type="InterPro" id="IPR050428">
    <property type="entry name" value="TCS_sensor_his_kinase"/>
</dbReference>
<dbReference type="InterPro" id="IPR004358">
    <property type="entry name" value="Sig_transdc_His_kin-like_C"/>
</dbReference>
<dbReference type="InterPro" id="IPR003661">
    <property type="entry name" value="HisK_dim/P_dom"/>
</dbReference>
<dbReference type="InterPro" id="IPR003660">
    <property type="entry name" value="HAMP_dom"/>
</dbReference>
<evidence type="ECO:0000259" key="14">
    <source>
        <dbReference type="PROSITE" id="PS50885"/>
    </source>
</evidence>
<evidence type="ECO:0000256" key="1">
    <source>
        <dbReference type="ARBA" id="ARBA00000085"/>
    </source>
</evidence>
<gene>
    <name evidence="15" type="primary">phoR</name>
    <name evidence="15" type="ORF">GOEFS_063_00060</name>
</gene>
<feature type="transmembrane region" description="Helical" evidence="12">
    <location>
        <begin position="12"/>
        <end position="34"/>
    </location>
</feature>
<feature type="transmembrane region" description="Helical" evidence="12">
    <location>
        <begin position="154"/>
        <end position="177"/>
    </location>
</feature>
<evidence type="ECO:0000256" key="10">
    <source>
        <dbReference type="ARBA" id="ARBA00023012"/>
    </source>
</evidence>
<dbReference type="GO" id="GO:0005509">
    <property type="term" value="F:calcium ion binding"/>
    <property type="evidence" value="ECO:0007669"/>
    <property type="project" value="UniProtKB-ARBA"/>
</dbReference>
<keyword evidence="8 15" id="KW-0418">Kinase</keyword>
<evidence type="ECO:0000256" key="9">
    <source>
        <dbReference type="ARBA" id="ARBA00022989"/>
    </source>
</evidence>
<accession>H0R0Y1</accession>
<evidence type="ECO:0000256" key="2">
    <source>
        <dbReference type="ARBA" id="ARBA00001968"/>
    </source>
</evidence>
<dbReference type="EC" id="2.7.13.3" evidence="4"/>
<dbReference type="SMART" id="SM00388">
    <property type="entry name" value="HisKA"/>
    <property type="match status" value="1"/>
</dbReference>
<evidence type="ECO:0000259" key="13">
    <source>
        <dbReference type="PROSITE" id="PS50109"/>
    </source>
</evidence>
<evidence type="ECO:0000256" key="7">
    <source>
        <dbReference type="ARBA" id="ARBA00022692"/>
    </source>
</evidence>
<dbReference type="Gene3D" id="1.10.287.130">
    <property type="match status" value="1"/>
</dbReference>
<evidence type="ECO:0000256" key="5">
    <source>
        <dbReference type="ARBA" id="ARBA00022553"/>
    </source>
</evidence>
<dbReference type="FunFam" id="3.30.565.10:FF:000006">
    <property type="entry name" value="Sensor histidine kinase WalK"/>
    <property type="match status" value="1"/>
</dbReference>
<feature type="domain" description="Histidine kinase" evidence="13">
    <location>
        <begin position="253"/>
        <end position="469"/>
    </location>
</feature>
<comment type="subcellular location">
    <subcellularLocation>
        <location evidence="3">Cell membrane</location>
    </subcellularLocation>
</comment>
<dbReference type="FunFam" id="1.10.287.130:FF:000001">
    <property type="entry name" value="Two-component sensor histidine kinase"/>
    <property type="match status" value="1"/>
</dbReference>
<keyword evidence="7 12" id="KW-0812">Transmembrane</keyword>
<dbReference type="InterPro" id="IPR036890">
    <property type="entry name" value="HATPase_C_sf"/>
</dbReference>
<dbReference type="Gene3D" id="3.30.565.10">
    <property type="entry name" value="Histidine kinase-like ATPase, C-terminal domain"/>
    <property type="match status" value="1"/>
</dbReference>
<dbReference type="InterPro" id="IPR036097">
    <property type="entry name" value="HisK_dim/P_sf"/>
</dbReference>
<name>H0R0Y1_9ACTN</name>
<dbReference type="Pfam" id="PF00512">
    <property type="entry name" value="HisKA"/>
    <property type="match status" value="1"/>
</dbReference>
<dbReference type="Pfam" id="PF02518">
    <property type="entry name" value="HATPase_c"/>
    <property type="match status" value="1"/>
</dbReference>
<dbReference type="CDD" id="cd00082">
    <property type="entry name" value="HisKA"/>
    <property type="match status" value="1"/>
</dbReference>
<dbReference type="InterPro" id="IPR003594">
    <property type="entry name" value="HATPase_dom"/>
</dbReference>
<dbReference type="InterPro" id="IPR005467">
    <property type="entry name" value="His_kinase_dom"/>
</dbReference>